<evidence type="ECO:0000256" key="1">
    <source>
        <dbReference type="SAM" id="MobiDB-lite"/>
    </source>
</evidence>
<dbReference type="Proteomes" id="UP000014680">
    <property type="component" value="Unassembled WGS sequence"/>
</dbReference>
<dbReference type="VEuPathDB" id="AmoebaDB:EIN_354610"/>
<proteinExistence type="predicted"/>
<keyword evidence="3" id="KW-1185">Reference proteome</keyword>
<protein>
    <submittedName>
        <fullName evidence="2">Uncharacterized protein</fullName>
    </submittedName>
</protein>
<organism evidence="2 3">
    <name type="scientific">Entamoeba invadens IP1</name>
    <dbReference type="NCBI Taxonomy" id="370355"/>
    <lineage>
        <taxon>Eukaryota</taxon>
        <taxon>Amoebozoa</taxon>
        <taxon>Evosea</taxon>
        <taxon>Archamoebae</taxon>
        <taxon>Mastigamoebida</taxon>
        <taxon>Entamoebidae</taxon>
        <taxon>Entamoeba</taxon>
    </lineage>
</organism>
<feature type="region of interest" description="Disordered" evidence="1">
    <location>
        <begin position="478"/>
        <end position="502"/>
    </location>
</feature>
<dbReference type="EMBL" id="KB206862">
    <property type="protein sequence ID" value="ELP87159.1"/>
    <property type="molecule type" value="Genomic_DNA"/>
</dbReference>
<reference evidence="2 3" key="1">
    <citation type="submission" date="2012-10" db="EMBL/GenBank/DDBJ databases">
        <authorList>
            <person name="Zafar N."/>
            <person name="Inman J."/>
            <person name="Hall N."/>
            <person name="Lorenzi H."/>
            <person name="Caler E."/>
        </authorList>
    </citation>
    <scope>NUCLEOTIDE SEQUENCE [LARGE SCALE GENOMIC DNA]</scope>
    <source>
        <strain evidence="2 3">IP1</strain>
    </source>
</reference>
<dbReference type="KEGG" id="eiv:EIN_354610"/>
<sequence>MAKRPEKSEPKKKLTKEEQQIQNNITDFTRKSKIIEDIFGLKEQNCITYFSSSISKEKASKYNTFLYLTETAICFQYFLKDKKTELPYVIYYDDIDTLEKTKIISLTDTKKQSFTFDIDKSILDSAFFIISYLRDFPFMRMNKELAKVDIDILDTSINFDRDDESGENTLHLQMAESANKYADATLDLKKSTINMINQQRDMLFEAESALNETDAYFPEIEQNLKCVESLSSELKMRYCKKKVVKPKPLKRPLEIQAEVLIFDPQVLTVEVLVMEKDNVYFPASFKMYDDTIVITEIVPEGVTKKKVFMKFINIGQIYKIKMIYKPFHLEIGIDDFKRTKVTVFTTLIQLIVNEIYMKHSRVYMTKKEGEKLKVMTNPQPVLKVEFEENSKGFDFGESAISEVFMVSGAVEGKGKFESEHAEALKSFTDIRERAKYKRMLLTNSKTVEILQEITKANKQIIKLEEDLSQTIDRVQEKTDEQGKRLAAASRQVDSANRVYSKK</sequence>
<name>L7FLP2_ENTIV</name>
<accession>L7FLP2</accession>
<dbReference type="RefSeq" id="XP_004253930.1">
    <property type="nucleotide sequence ID" value="XM_004253882.1"/>
</dbReference>
<evidence type="ECO:0000313" key="3">
    <source>
        <dbReference type="Proteomes" id="UP000014680"/>
    </source>
</evidence>
<gene>
    <name evidence="2" type="ORF">EIN_354610</name>
</gene>
<evidence type="ECO:0000313" key="2">
    <source>
        <dbReference type="EMBL" id="ELP87159.1"/>
    </source>
</evidence>
<dbReference type="AlphaFoldDB" id="L7FLP2"/>
<dbReference type="GeneID" id="14886142"/>